<dbReference type="InterPro" id="IPR006016">
    <property type="entry name" value="UspA"/>
</dbReference>
<dbReference type="SUPFAM" id="SSF52402">
    <property type="entry name" value="Adenine nucleotide alpha hydrolases-like"/>
    <property type="match status" value="1"/>
</dbReference>
<dbReference type="PRINTS" id="PR01438">
    <property type="entry name" value="UNVRSLSTRESS"/>
</dbReference>
<dbReference type="RefSeq" id="WP_166226197.1">
    <property type="nucleotide sequence ID" value="NZ_CP049989.1"/>
</dbReference>
<dbReference type="PIRSF" id="PIRSF006276">
    <property type="entry name" value="UspA"/>
    <property type="match status" value="1"/>
</dbReference>
<accession>A0A6G8IFJ8</accession>
<evidence type="ECO:0000256" key="1">
    <source>
        <dbReference type="ARBA" id="ARBA00008791"/>
    </source>
</evidence>
<reference evidence="4 5" key="1">
    <citation type="submission" date="2020-03" db="EMBL/GenBank/DDBJ databases">
        <title>Hydrogenophaga sp. nov. isolated from cyanobacterial mat.</title>
        <authorList>
            <person name="Thorat V."/>
            <person name="Kirdat K."/>
            <person name="Tiwarekar B."/>
            <person name="Costa E.D."/>
            <person name="Yadav A."/>
        </authorList>
    </citation>
    <scope>NUCLEOTIDE SEQUENCE [LARGE SCALE GENOMIC DNA]</scope>
    <source>
        <strain evidence="4 5">BA0156</strain>
    </source>
</reference>
<dbReference type="Proteomes" id="UP000503162">
    <property type="component" value="Chromosome"/>
</dbReference>
<sequence length="149" mass="15970">MKPFQRILVPVDGSDASKKALDAAVQLAHVMDAQLRVLHVIDELPYLSGHEYAGDLLSAARTGAREGLDEAMTRVKAAGLACDSQLIDELGPRLGESVERAARDWMADLIVVGSHGRRGLNRMLLGSGAEQIIRLAPVPVLVIRVDKAG</sequence>
<keyword evidence="2" id="KW-0963">Cytoplasm</keyword>
<name>A0A6G8IFJ8_9BURK</name>
<keyword evidence="5" id="KW-1185">Reference proteome</keyword>
<evidence type="ECO:0000313" key="4">
    <source>
        <dbReference type="EMBL" id="QIM51806.1"/>
    </source>
</evidence>
<dbReference type="AlphaFoldDB" id="A0A6G8IFJ8"/>
<dbReference type="EMBL" id="CP049989">
    <property type="protein sequence ID" value="QIM51806.1"/>
    <property type="molecule type" value="Genomic_DNA"/>
</dbReference>
<feature type="domain" description="UspA" evidence="3">
    <location>
        <begin position="4"/>
        <end position="144"/>
    </location>
</feature>
<dbReference type="PANTHER" id="PTHR46268:SF6">
    <property type="entry name" value="UNIVERSAL STRESS PROTEIN UP12"/>
    <property type="match status" value="1"/>
</dbReference>
<organism evidence="4 5">
    <name type="scientific">Hydrogenophaga crocea</name>
    <dbReference type="NCBI Taxonomy" id="2716225"/>
    <lineage>
        <taxon>Bacteria</taxon>
        <taxon>Pseudomonadati</taxon>
        <taxon>Pseudomonadota</taxon>
        <taxon>Betaproteobacteria</taxon>
        <taxon>Burkholderiales</taxon>
        <taxon>Comamonadaceae</taxon>
        <taxon>Hydrogenophaga</taxon>
    </lineage>
</organism>
<dbReference type="PANTHER" id="PTHR46268">
    <property type="entry name" value="STRESS RESPONSE PROTEIN NHAX"/>
    <property type="match status" value="1"/>
</dbReference>
<protein>
    <recommendedName>
        <fullName evidence="2">Universal stress protein</fullName>
    </recommendedName>
</protein>
<comment type="subcellular location">
    <subcellularLocation>
        <location evidence="2">Cytoplasm</location>
    </subcellularLocation>
</comment>
<dbReference type="InterPro" id="IPR014729">
    <property type="entry name" value="Rossmann-like_a/b/a_fold"/>
</dbReference>
<dbReference type="KEGG" id="hcz:G9Q37_06450"/>
<proteinExistence type="inferred from homology"/>
<evidence type="ECO:0000259" key="3">
    <source>
        <dbReference type="Pfam" id="PF00582"/>
    </source>
</evidence>
<dbReference type="Pfam" id="PF00582">
    <property type="entry name" value="Usp"/>
    <property type="match status" value="1"/>
</dbReference>
<comment type="similarity">
    <text evidence="1 2">Belongs to the universal stress protein A family.</text>
</comment>
<dbReference type="Gene3D" id="3.40.50.620">
    <property type="entry name" value="HUPs"/>
    <property type="match status" value="1"/>
</dbReference>
<dbReference type="CDD" id="cd00293">
    <property type="entry name" value="USP-like"/>
    <property type="match status" value="1"/>
</dbReference>
<dbReference type="InterPro" id="IPR006015">
    <property type="entry name" value="Universal_stress_UspA"/>
</dbReference>
<dbReference type="GO" id="GO:0005737">
    <property type="term" value="C:cytoplasm"/>
    <property type="evidence" value="ECO:0007669"/>
    <property type="project" value="UniProtKB-SubCell"/>
</dbReference>
<evidence type="ECO:0000256" key="2">
    <source>
        <dbReference type="PIRNR" id="PIRNR006276"/>
    </source>
</evidence>
<gene>
    <name evidence="4" type="ORF">G9Q37_06450</name>
</gene>
<evidence type="ECO:0000313" key="5">
    <source>
        <dbReference type="Proteomes" id="UP000503162"/>
    </source>
</evidence>